<dbReference type="Proteomes" id="UP000598775">
    <property type="component" value="Unassembled WGS sequence"/>
</dbReference>
<accession>A0A917B5V5</accession>
<evidence type="ECO:0000256" key="4">
    <source>
        <dbReference type="ARBA" id="ARBA00022692"/>
    </source>
</evidence>
<dbReference type="PROSITE" id="PS50850">
    <property type="entry name" value="MFS"/>
    <property type="match status" value="1"/>
</dbReference>
<dbReference type="PRINTS" id="PR01035">
    <property type="entry name" value="TCRTETA"/>
</dbReference>
<evidence type="ECO:0000259" key="8">
    <source>
        <dbReference type="PROSITE" id="PS50850"/>
    </source>
</evidence>
<comment type="caution">
    <text evidence="9">The sequence shown here is derived from an EMBL/GenBank/DDBJ whole genome shotgun (WGS) entry which is preliminary data.</text>
</comment>
<dbReference type="InterPro" id="IPR011701">
    <property type="entry name" value="MFS"/>
</dbReference>
<dbReference type="SUPFAM" id="SSF103473">
    <property type="entry name" value="MFS general substrate transporter"/>
    <property type="match status" value="1"/>
</dbReference>
<feature type="transmembrane region" description="Helical" evidence="7">
    <location>
        <begin position="169"/>
        <end position="187"/>
    </location>
</feature>
<keyword evidence="5 7" id="KW-1133">Transmembrane helix</keyword>
<dbReference type="GO" id="GO:0005886">
    <property type="term" value="C:plasma membrane"/>
    <property type="evidence" value="ECO:0007669"/>
    <property type="project" value="UniProtKB-SubCell"/>
</dbReference>
<keyword evidence="10" id="KW-1185">Reference proteome</keyword>
<evidence type="ECO:0000256" key="3">
    <source>
        <dbReference type="ARBA" id="ARBA00022475"/>
    </source>
</evidence>
<feature type="transmembrane region" description="Helical" evidence="7">
    <location>
        <begin position="145"/>
        <end position="163"/>
    </location>
</feature>
<feature type="transmembrane region" description="Helical" evidence="7">
    <location>
        <begin position="255"/>
        <end position="273"/>
    </location>
</feature>
<keyword evidence="4 7" id="KW-0812">Transmembrane</keyword>
<dbReference type="InterPro" id="IPR036259">
    <property type="entry name" value="MFS_trans_sf"/>
</dbReference>
<reference evidence="9 10" key="1">
    <citation type="journal article" date="2014" name="Int. J. Syst. Evol. Microbiol.">
        <title>Complete genome sequence of Corynebacterium casei LMG S-19264T (=DSM 44701T), isolated from a smear-ripened cheese.</title>
        <authorList>
            <consortium name="US DOE Joint Genome Institute (JGI-PGF)"/>
            <person name="Walter F."/>
            <person name="Albersmeier A."/>
            <person name="Kalinowski J."/>
            <person name="Ruckert C."/>
        </authorList>
    </citation>
    <scope>NUCLEOTIDE SEQUENCE [LARGE SCALE GENOMIC DNA]</scope>
    <source>
        <strain evidence="9 10">CGMCC 1.12976</strain>
    </source>
</reference>
<keyword evidence="2" id="KW-0813">Transport</keyword>
<evidence type="ECO:0000256" key="6">
    <source>
        <dbReference type="ARBA" id="ARBA00023136"/>
    </source>
</evidence>
<dbReference type="PANTHER" id="PTHR23517">
    <property type="entry name" value="RESISTANCE PROTEIN MDTM, PUTATIVE-RELATED-RELATED"/>
    <property type="match status" value="1"/>
</dbReference>
<dbReference type="AlphaFoldDB" id="A0A917B5V5"/>
<dbReference type="Gene3D" id="1.20.1250.20">
    <property type="entry name" value="MFS general substrate transporter like domains"/>
    <property type="match status" value="2"/>
</dbReference>
<evidence type="ECO:0000313" key="10">
    <source>
        <dbReference type="Proteomes" id="UP000598775"/>
    </source>
</evidence>
<dbReference type="PANTHER" id="PTHR23517:SF3">
    <property type="entry name" value="INTEGRAL MEMBRANE TRANSPORT PROTEIN"/>
    <property type="match status" value="1"/>
</dbReference>
<dbReference type="EMBL" id="BMGP01000003">
    <property type="protein sequence ID" value="GGF26339.1"/>
    <property type="molecule type" value="Genomic_DNA"/>
</dbReference>
<feature type="transmembrane region" description="Helical" evidence="7">
    <location>
        <begin position="349"/>
        <end position="373"/>
    </location>
</feature>
<evidence type="ECO:0000256" key="7">
    <source>
        <dbReference type="SAM" id="Phobius"/>
    </source>
</evidence>
<gene>
    <name evidence="9" type="ORF">GCM10011399_19690</name>
</gene>
<sequence length="406" mass="41783">MSTTESTFTFRSIALPALLPSLLFAIGEGSVIPVIPAIASNLGATLAIAGFIAGMTMVGQLVGDIPSGFVVGRIGERRAMISAAVLAIVAVLVCMAASTPWLFGTGIFLLGLAAATFALARHAFMTSFVPAQFRARALSTLGGTFRLGWFVGPFLGAAVIALSGTSQSVFWIQGVCAVAIIVVLLIVPDPTEKLMKPDAGERLVVGESHGLFSTIYSFRGLLVRIGSGVALVGALRASRTVILPLWAVSLGLSEANTALIVGIGGALDFALFYASGQIMDRFGRLASVVPCMVGMGICLLVLAFTHDLPGAVTWFIVLTIALGISNGVGSGIVMTLGADLAPKDNPAPFLGAFRFTGDLGTAAAPLLISLVVALVSLPLAVGVMGVLGFVGAGILVRYIPRYEPLH</sequence>
<keyword evidence="3" id="KW-1003">Cell membrane</keyword>
<feature type="transmembrane region" description="Helical" evidence="7">
    <location>
        <begin position="285"/>
        <end position="305"/>
    </location>
</feature>
<feature type="domain" description="Major facilitator superfamily (MFS) profile" evidence="8">
    <location>
        <begin position="13"/>
        <end position="403"/>
    </location>
</feature>
<feature type="transmembrane region" description="Helical" evidence="7">
    <location>
        <begin position="311"/>
        <end position="337"/>
    </location>
</feature>
<evidence type="ECO:0000256" key="5">
    <source>
        <dbReference type="ARBA" id="ARBA00022989"/>
    </source>
</evidence>
<dbReference type="GO" id="GO:0022857">
    <property type="term" value="F:transmembrane transporter activity"/>
    <property type="evidence" value="ECO:0007669"/>
    <property type="project" value="InterPro"/>
</dbReference>
<name>A0A917B5V5_9MICO</name>
<protein>
    <submittedName>
        <fullName evidence="9">MFS transporter</fullName>
    </submittedName>
</protein>
<dbReference type="RefSeq" id="WP_188677538.1">
    <property type="nucleotide sequence ID" value="NZ_BMGP01000003.1"/>
</dbReference>
<dbReference type="InterPro" id="IPR001958">
    <property type="entry name" value="Tet-R_TetA/multi-R_MdtG-like"/>
</dbReference>
<proteinExistence type="predicted"/>
<feature type="transmembrane region" description="Helical" evidence="7">
    <location>
        <begin position="379"/>
        <end position="399"/>
    </location>
</feature>
<evidence type="ECO:0000256" key="1">
    <source>
        <dbReference type="ARBA" id="ARBA00004651"/>
    </source>
</evidence>
<organism evidence="9 10">
    <name type="scientific">Subtercola lobariae</name>
    <dbReference type="NCBI Taxonomy" id="1588641"/>
    <lineage>
        <taxon>Bacteria</taxon>
        <taxon>Bacillati</taxon>
        <taxon>Actinomycetota</taxon>
        <taxon>Actinomycetes</taxon>
        <taxon>Micrococcales</taxon>
        <taxon>Microbacteriaceae</taxon>
        <taxon>Subtercola</taxon>
    </lineage>
</organism>
<comment type="subcellular location">
    <subcellularLocation>
        <location evidence="1">Cell membrane</location>
        <topology evidence="1">Multi-pass membrane protein</topology>
    </subcellularLocation>
</comment>
<keyword evidence="6 7" id="KW-0472">Membrane</keyword>
<feature type="transmembrane region" description="Helical" evidence="7">
    <location>
        <begin position="104"/>
        <end position="124"/>
    </location>
</feature>
<evidence type="ECO:0000256" key="2">
    <source>
        <dbReference type="ARBA" id="ARBA00022448"/>
    </source>
</evidence>
<dbReference type="InterPro" id="IPR050171">
    <property type="entry name" value="MFS_Transporters"/>
</dbReference>
<evidence type="ECO:0000313" key="9">
    <source>
        <dbReference type="EMBL" id="GGF26339.1"/>
    </source>
</evidence>
<dbReference type="Pfam" id="PF07690">
    <property type="entry name" value="MFS_1"/>
    <property type="match status" value="1"/>
</dbReference>
<dbReference type="InterPro" id="IPR020846">
    <property type="entry name" value="MFS_dom"/>
</dbReference>
<feature type="transmembrane region" description="Helical" evidence="7">
    <location>
        <begin position="79"/>
        <end position="98"/>
    </location>
</feature>